<feature type="compositionally biased region" description="Gly residues" evidence="6">
    <location>
        <begin position="772"/>
        <end position="782"/>
    </location>
</feature>
<accession>F0Y511</accession>
<keyword evidence="9" id="KW-1185">Reference proteome</keyword>
<evidence type="ECO:0000313" key="9">
    <source>
        <dbReference type="Proteomes" id="UP000002729"/>
    </source>
</evidence>
<dbReference type="Pfam" id="PF01363">
    <property type="entry name" value="FYVE"/>
    <property type="match status" value="1"/>
</dbReference>
<gene>
    <name evidence="8" type="ORF">AURANDRAFT_71288</name>
</gene>
<dbReference type="InterPro" id="IPR000306">
    <property type="entry name" value="Znf_FYVE"/>
</dbReference>
<dbReference type="InterPro" id="IPR051702">
    <property type="entry name" value="SH3_domain_YSC84-like"/>
</dbReference>
<dbReference type="SMART" id="SM00064">
    <property type="entry name" value="FYVE"/>
    <property type="match status" value="1"/>
</dbReference>
<feature type="compositionally biased region" description="Basic and acidic residues" evidence="6">
    <location>
        <begin position="1894"/>
        <end position="1903"/>
    </location>
</feature>
<evidence type="ECO:0000256" key="3">
    <source>
        <dbReference type="ARBA" id="ARBA00022833"/>
    </source>
</evidence>
<dbReference type="SUPFAM" id="SSF57903">
    <property type="entry name" value="FYVE/PHD zinc finger"/>
    <property type="match status" value="1"/>
</dbReference>
<dbReference type="RefSeq" id="XP_009035482.1">
    <property type="nucleotide sequence ID" value="XM_009037234.1"/>
</dbReference>
<dbReference type="Proteomes" id="UP000002729">
    <property type="component" value="Unassembled WGS sequence"/>
</dbReference>
<dbReference type="InterPro" id="IPR017455">
    <property type="entry name" value="Znf_FYVE-rel"/>
</dbReference>
<dbReference type="GeneID" id="20228150"/>
<feature type="compositionally biased region" description="Basic and acidic residues" evidence="6">
    <location>
        <begin position="1212"/>
        <end position="1249"/>
    </location>
</feature>
<keyword evidence="5" id="KW-0175">Coiled coil</keyword>
<dbReference type="InterPro" id="IPR049202">
    <property type="entry name" value="DUF6817"/>
</dbReference>
<dbReference type="eggNOG" id="KOG1843">
    <property type="taxonomic scope" value="Eukaryota"/>
</dbReference>
<keyword evidence="2 4" id="KW-0863">Zinc-finger</keyword>
<dbReference type="InterPro" id="IPR013083">
    <property type="entry name" value="Znf_RING/FYVE/PHD"/>
</dbReference>
<dbReference type="InParanoid" id="F0Y511"/>
<dbReference type="OrthoDB" id="2419400at2759"/>
<evidence type="ECO:0000256" key="1">
    <source>
        <dbReference type="ARBA" id="ARBA00022723"/>
    </source>
</evidence>
<keyword evidence="3" id="KW-0862">Zinc</keyword>
<organism evidence="9">
    <name type="scientific">Aureococcus anophagefferens</name>
    <name type="common">Harmful bloom alga</name>
    <dbReference type="NCBI Taxonomy" id="44056"/>
    <lineage>
        <taxon>Eukaryota</taxon>
        <taxon>Sar</taxon>
        <taxon>Stramenopiles</taxon>
        <taxon>Ochrophyta</taxon>
        <taxon>Pelagophyceae</taxon>
        <taxon>Pelagomonadales</taxon>
        <taxon>Pelagomonadaceae</taxon>
        <taxon>Aureococcus</taxon>
    </lineage>
</organism>
<feature type="compositionally biased region" description="Polar residues" evidence="6">
    <location>
        <begin position="1905"/>
        <end position="1916"/>
    </location>
</feature>
<dbReference type="Pfam" id="PF20680">
    <property type="entry name" value="DUF6817"/>
    <property type="match status" value="1"/>
</dbReference>
<dbReference type="GO" id="GO:0035091">
    <property type="term" value="F:phosphatidylinositol binding"/>
    <property type="evidence" value="ECO:0007669"/>
    <property type="project" value="TreeGrafter"/>
</dbReference>
<feature type="domain" description="FYVE-type" evidence="7">
    <location>
        <begin position="1582"/>
        <end position="1634"/>
    </location>
</feature>
<feature type="region of interest" description="Disordered" evidence="6">
    <location>
        <begin position="1894"/>
        <end position="1991"/>
    </location>
</feature>
<dbReference type="Gene3D" id="3.30.40.10">
    <property type="entry name" value="Zinc/RING finger domain, C3HC4 (zinc finger)"/>
    <property type="match status" value="1"/>
</dbReference>
<protein>
    <recommendedName>
        <fullName evidence="7">FYVE-type domain-containing protein</fullName>
    </recommendedName>
</protein>
<dbReference type="InterPro" id="IPR011011">
    <property type="entry name" value="Znf_FYVE_PHD"/>
</dbReference>
<dbReference type="Gene3D" id="3.60.21.70">
    <property type="entry name" value="PhoD-like phosphatase"/>
    <property type="match status" value="1"/>
</dbReference>
<feature type="coiled-coil region" evidence="5">
    <location>
        <begin position="15"/>
        <end position="42"/>
    </location>
</feature>
<evidence type="ECO:0000256" key="6">
    <source>
        <dbReference type="SAM" id="MobiDB-lite"/>
    </source>
</evidence>
<dbReference type="CDD" id="cd11526">
    <property type="entry name" value="SYLF_FYVE"/>
    <property type="match status" value="1"/>
</dbReference>
<dbReference type="InterPro" id="IPR007461">
    <property type="entry name" value="Ysc84_actin-binding"/>
</dbReference>
<feature type="region of interest" description="Disordered" evidence="6">
    <location>
        <begin position="1212"/>
        <end position="1250"/>
    </location>
</feature>
<evidence type="ECO:0000259" key="7">
    <source>
        <dbReference type="PROSITE" id="PS50178"/>
    </source>
</evidence>
<dbReference type="EMBL" id="GL833125">
    <property type="protein sequence ID" value="EGB09410.1"/>
    <property type="molecule type" value="Genomic_DNA"/>
</dbReference>
<evidence type="ECO:0000256" key="2">
    <source>
        <dbReference type="ARBA" id="ARBA00022771"/>
    </source>
</evidence>
<dbReference type="InterPro" id="IPR038607">
    <property type="entry name" value="PhoD-like_sf"/>
</dbReference>
<keyword evidence="1" id="KW-0479">Metal-binding</keyword>
<name>F0Y511_AURAN</name>
<sequence length="2421" mass="264095">MGQAGSTDGGPMGAMEALQQQLDRLEQNLTSLEEDYAERVAGELLDGSKEPSGDLYLCGARLKCDGAVRVVTGPVVGLVGSTTARILLEVDADAEVAFAACLVDKNCPGGRETRRGAATLKANRPGVCELTGLTPDSRFVVVLGNVHRSDAVERLCEFCTYERAGKREEARARFIAVAHDRPTAVRPGEYNRWETIVERVSMRQLPPVNVMVHVGGQVEMRRFFEEAWVMLKRGVEQRSLAAALSGATEPWHELEKRACDRLRDGYRFAWNLPGKRDVLSHCPHLMLCGEGDVYPRFTDALELSPGVGGEVASTMLRLARRVFWEYQRQLWDSRVPALVAREEGFGERRAAVAKAQLVAARAAATLKAANVDLEVYRKRALQSEEGASSTAEQTLVFRCTELEAEVRGADADVDKAVEELKFYAENDETPGGSEQESSLHVLGGVAVAVLLLDTRWSQVTPEGAQLPTAPLVPSSAWAQLENLLLFDAASRDCTALLVAVEEPPLNPYTPVAKDPAKRKKLEDDVEDFAARWSKNEADQKKFMGLLLKWLHVSKQRCMYVLAGGDQPGGVETYVEETTGTQAEFRQMIVGSITGAQPAAERASAAPLLLDAGALKLDEAKEHLAFEHERLVPADHCAYVEGLVVMPNTGVDPVRIQAESQSLFYGGVRCLLGPVIGRVNDRSAIILCEVEYPAPIACVVTESLTGRVHKQIVYLAGKRVHAFRFDDLEAARYYAVHFDGIEDPKYRTGSFTTPARINDPAQAEETTSEEGSKYGGAQVGDGGGSLRTPWQRKFRVMALARDAPYPDHENCVLAPPEPPPDEGAVFTRAAKKKAKRKADFQKAAIYGAQLMECAKELSDAPWPGVDLHVHLGGQVDMDMVLGDAVAVLARAEMAHVRGDPVQAGRLEDAALDRLRDGYRTHWNLPGTREMLARGSHVMLRGDKDFGTLLMREGSPITSLERGMMVGSIQCSEELRSGYVYRAARRLTQRVYREYQRQLWDPLPNCAAAAVSAAERHLDNGSLRDVGLDHPWGSTPGVPEGHATGCSSVSSHGEWFFETFCGGVVGLFALDTKREPAHQRLWGGNRALGKGGTSWPPMEVPLVGDDQWDALEEALNTEGLRALYVASDCPFLDNSINDAKYKMTQPEQRDVCHTWPAHGGDLLRLLGLLEDWEAEAYERRVFFLAGGATCGLDTELISKRLSNAADDATAAALREAKEREDAEAKEKEEAAKVETEEEKKRKEREKKKAERGGAFAKMRAKAAGAYLCAYKGVKATASDGARVSNAAKAMKQDAGGAVGPRKLKLWQSGPITAEASPPTFELQGGLGRDYAYAHAATREQCVATCTAAWSEFETMFTTHVITPGVEPGRPGRGVLPKPRRPEWLKQLLVFPDEALFDGEKDAVLQQYLDTELVKRDLMHMFDMVGPGHGEREAAGAYAAALYPVLSLYYREHAPSQIRDLAPLPSTLLIEVVGHRWNSEGLSDSTVMTTLPFLSPETFAVFVGHCLQFANMVRGRVLEAVAEKKDDEGKEEDDPFGLGMFSAFASSWAPDDDDPFASPAPGGVGDRAPAWEPDAAAACCRGPACGVAFDTMERRHHCRGCGLVFCGGCTEGVALMPPAWRERDPQRVCDACQVRLAPYQHAWAESRSNATRSNAVADASDSFTRYCNSPLRFTLGGEVRKAAYTLQNLFDGVNFWERDAEYFDQNVAHADALLFVTLAKVAFIGGVTGGTGLLVARLHDGSWSAPCAVSSYGFAFGAVVGAEITDVVTPLDRDALGQFMDPSASKLSLGASVSFAFGPLGRAADGEALVSSAGAASSTTSYSQARGFYGGFTVEGAHVYVRDRVNTRFYGVPRTPAEILCGTAPRPRAARPLYDALDRYYAERVDRYLDDVFERRTTRSSSRDAHSMTFNPRATSDNGATFDPRASREASSGVARLGAGAVGDSLLRPRDRPSTDLSKSFREELVLDDDDEDPFALPEPPRLPSPRPDPDEEPDCNAMARLAAVALLLALHARAGDVLVNPIVGHEVRLDGGSTPTPKTSNATATALPVVPPAMPESVRAFVYREWSALDEGIDDVLRRMGAMSAFVEFPHARNTFFNHLKGTYGMLMAWNQPVAVARAGLAHTAYSGDLFEFFIFDPTVDRAEMRALVGGPAEALIYEFGTVARHEFVGLGHMMNNRSHRLARPLVGGLDDRVATRSRVEGAKTLSNREVAELIVVSIADYLDQGVTTNGWRDHHQIDPLDTRIFPGTVEPDVSLYWAAAACKAVRGHLAVIPPIFDRCTADIAYEDEAAARDMYWRVVQDSNRISGDAAITMIAAAIELLPYVGEMHVLLAQLHFRAGRHGEARDHAAVALDRMYAFGGTWDKRLTYESWIAFARLLFARSTAALDADFDGDTLPRAAGDHNVNDFGTQLVSIPELISKLP</sequence>
<dbReference type="PANTHER" id="PTHR15629">
    <property type="entry name" value="SH3YL1 PROTEIN"/>
    <property type="match status" value="1"/>
</dbReference>
<feature type="compositionally biased region" description="Pro residues" evidence="6">
    <location>
        <begin position="1974"/>
        <end position="1984"/>
    </location>
</feature>
<feature type="compositionally biased region" description="Basic and acidic residues" evidence="6">
    <location>
        <begin position="1944"/>
        <end position="1962"/>
    </location>
</feature>
<proteinExistence type="predicted"/>
<dbReference type="PROSITE" id="PS50178">
    <property type="entry name" value="ZF_FYVE"/>
    <property type="match status" value="1"/>
</dbReference>
<reference evidence="8 9" key="1">
    <citation type="journal article" date="2011" name="Proc. Natl. Acad. Sci. U.S.A.">
        <title>Niche of harmful alga Aureococcus anophagefferens revealed through ecogenomics.</title>
        <authorList>
            <person name="Gobler C.J."/>
            <person name="Berry D.L."/>
            <person name="Dyhrman S.T."/>
            <person name="Wilhelm S.W."/>
            <person name="Salamov A."/>
            <person name="Lobanov A.V."/>
            <person name="Zhang Y."/>
            <person name="Collier J.L."/>
            <person name="Wurch L.L."/>
            <person name="Kustka A.B."/>
            <person name="Dill B.D."/>
            <person name="Shah M."/>
            <person name="VerBerkmoes N.C."/>
            <person name="Kuo A."/>
            <person name="Terry A."/>
            <person name="Pangilinan J."/>
            <person name="Lindquist E.A."/>
            <person name="Lucas S."/>
            <person name="Paulsen I.T."/>
            <person name="Hattenrath-Lehmann T.K."/>
            <person name="Talmage S.C."/>
            <person name="Walker E.A."/>
            <person name="Koch F."/>
            <person name="Burson A.M."/>
            <person name="Marcoval M.A."/>
            <person name="Tang Y.Z."/>
            <person name="Lecleir G.R."/>
            <person name="Coyne K.J."/>
            <person name="Berg G.M."/>
            <person name="Bertrand E.M."/>
            <person name="Saito M.A."/>
            <person name="Gladyshev V.N."/>
            <person name="Grigoriev I.V."/>
        </authorList>
    </citation>
    <scope>NUCLEOTIDE SEQUENCE [LARGE SCALE GENOMIC DNA]</scope>
    <source>
        <strain evidence="9">CCMP 1984</strain>
    </source>
</reference>
<dbReference type="GO" id="GO:0008270">
    <property type="term" value="F:zinc ion binding"/>
    <property type="evidence" value="ECO:0007669"/>
    <property type="project" value="UniProtKB-KW"/>
</dbReference>
<feature type="region of interest" description="Disordered" evidence="6">
    <location>
        <begin position="748"/>
        <end position="782"/>
    </location>
</feature>
<evidence type="ECO:0000256" key="5">
    <source>
        <dbReference type="SAM" id="Coils"/>
    </source>
</evidence>
<dbReference type="PANTHER" id="PTHR15629:SF2">
    <property type="entry name" value="SH3 DOMAIN-CONTAINING YSC84-LIKE PROTEIN 1"/>
    <property type="match status" value="1"/>
</dbReference>
<dbReference type="Pfam" id="PF04366">
    <property type="entry name" value="Ysc84"/>
    <property type="match status" value="1"/>
</dbReference>
<evidence type="ECO:0000313" key="8">
    <source>
        <dbReference type="EMBL" id="EGB09410.1"/>
    </source>
</evidence>
<evidence type="ECO:0000256" key="4">
    <source>
        <dbReference type="PROSITE-ProRule" id="PRU00091"/>
    </source>
</evidence>
<dbReference type="KEGG" id="aaf:AURANDRAFT_71288"/>